<comment type="pathway">
    <text evidence="9">Cofactor biosynthesis; coenzyme A biosynthesis; CoA from (R)-pantothenate: step 4/5.</text>
</comment>
<comment type="subunit">
    <text evidence="9">Homohexamer.</text>
</comment>
<evidence type="ECO:0000256" key="3">
    <source>
        <dbReference type="ARBA" id="ARBA00022695"/>
    </source>
</evidence>
<dbReference type="SUPFAM" id="SSF52374">
    <property type="entry name" value="Nucleotidylyl transferase"/>
    <property type="match status" value="1"/>
</dbReference>
<evidence type="ECO:0000256" key="5">
    <source>
        <dbReference type="ARBA" id="ARBA00022840"/>
    </source>
</evidence>
<comment type="cofactor">
    <cofactor evidence="9">
        <name>Mg(2+)</name>
        <dbReference type="ChEBI" id="CHEBI:18420"/>
    </cofactor>
</comment>
<comment type="catalytic activity">
    <reaction evidence="8 9">
        <text>(R)-4'-phosphopantetheine + ATP + H(+) = 3'-dephospho-CoA + diphosphate</text>
        <dbReference type="Rhea" id="RHEA:19801"/>
        <dbReference type="ChEBI" id="CHEBI:15378"/>
        <dbReference type="ChEBI" id="CHEBI:30616"/>
        <dbReference type="ChEBI" id="CHEBI:33019"/>
        <dbReference type="ChEBI" id="CHEBI:57328"/>
        <dbReference type="ChEBI" id="CHEBI:61723"/>
        <dbReference type="EC" id="2.7.7.3"/>
    </reaction>
</comment>
<dbReference type="HAMAP" id="MF_00151">
    <property type="entry name" value="PPAT_bact"/>
    <property type="match status" value="1"/>
</dbReference>
<dbReference type="RefSeq" id="WP_094764211.1">
    <property type="nucleotide sequence ID" value="NZ_FUKQ01000019.1"/>
</dbReference>
<dbReference type="Pfam" id="PF01467">
    <property type="entry name" value="CTP_transf_like"/>
    <property type="match status" value="1"/>
</dbReference>
<dbReference type="AlphaFoldDB" id="A0A1R4J6Q3"/>
<reference evidence="11 12" key="1">
    <citation type="submission" date="2017-02" db="EMBL/GenBank/DDBJ databases">
        <authorList>
            <person name="Peterson S.W."/>
        </authorList>
    </citation>
    <scope>NUCLEOTIDE SEQUENCE [LARGE SCALE GENOMIC DNA]</scope>
    <source>
        <strain evidence="11 12">LSP_Lj1</strain>
    </source>
</reference>
<dbReference type="PRINTS" id="PR01020">
    <property type="entry name" value="LPSBIOSNTHSS"/>
</dbReference>
<dbReference type="GO" id="GO:0015937">
    <property type="term" value="P:coenzyme A biosynthetic process"/>
    <property type="evidence" value="ECO:0007669"/>
    <property type="project" value="UniProtKB-UniRule"/>
</dbReference>
<keyword evidence="5 9" id="KW-0067">ATP-binding</keyword>
<dbReference type="NCBIfam" id="TIGR00125">
    <property type="entry name" value="cyt_tran_rel"/>
    <property type="match status" value="1"/>
</dbReference>
<organism evidence="11 12">
    <name type="scientific">Luteococcus japonicus LSP_Lj1</name>
    <dbReference type="NCBI Taxonomy" id="1255658"/>
    <lineage>
        <taxon>Bacteria</taxon>
        <taxon>Bacillati</taxon>
        <taxon>Actinomycetota</taxon>
        <taxon>Actinomycetes</taxon>
        <taxon>Propionibacteriales</taxon>
        <taxon>Propionibacteriaceae</taxon>
        <taxon>Luteococcus</taxon>
    </lineage>
</organism>
<keyword evidence="1 9" id="KW-0963">Cytoplasm</keyword>
<evidence type="ECO:0000256" key="1">
    <source>
        <dbReference type="ARBA" id="ARBA00022490"/>
    </source>
</evidence>
<feature type="binding site" evidence="9">
    <location>
        <begin position="22"/>
        <end position="23"/>
    </location>
    <ligand>
        <name>ATP</name>
        <dbReference type="ChEBI" id="CHEBI:30616"/>
    </ligand>
</feature>
<evidence type="ECO:0000313" key="11">
    <source>
        <dbReference type="EMBL" id="SJN27353.1"/>
    </source>
</evidence>
<gene>
    <name evidence="9" type="primary">coaD</name>
    <name evidence="11" type="ORF">FM114_05665</name>
</gene>
<accession>A0A1R4J6Q3</accession>
<dbReference type="EMBL" id="FUKQ01000019">
    <property type="protein sequence ID" value="SJN27353.1"/>
    <property type="molecule type" value="Genomic_DNA"/>
</dbReference>
<keyword evidence="4 9" id="KW-0547">Nucleotide-binding</keyword>
<sequence>MTSEDLTGQARGRHLKAIVPGSFDPITKGHLDVIERAHKVFDEVLVAVGRNSMKQGQMFDGAERMQLVREATAHIPGVQVGMIEGLLVDYAKAQGCGVIVKGLRFASDFDYELQMAHINTHVSGIETVFLPAGGPYATISSTMMREIANYGGDVSEFVTPNVAEAIARKVASRTAD</sequence>
<dbReference type="UniPathway" id="UPA00241">
    <property type="reaction ID" value="UER00355"/>
</dbReference>
<dbReference type="GO" id="GO:0005524">
    <property type="term" value="F:ATP binding"/>
    <property type="evidence" value="ECO:0007669"/>
    <property type="project" value="UniProtKB-KW"/>
</dbReference>
<dbReference type="InterPro" id="IPR004821">
    <property type="entry name" value="Cyt_trans-like"/>
</dbReference>
<feature type="binding site" evidence="9">
    <location>
        <position position="54"/>
    </location>
    <ligand>
        <name>substrate</name>
    </ligand>
</feature>
<evidence type="ECO:0000256" key="8">
    <source>
        <dbReference type="ARBA" id="ARBA00029346"/>
    </source>
</evidence>
<dbReference type="InterPro" id="IPR014729">
    <property type="entry name" value="Rossmann-like_a/b/a_fold"/>
</dbReference>
<feature type="binding site" evidence="9">
    <location>
        <position position="101"/>
    </location>
    <ligand>
        <name>substrate</name>
    </ligand>
</feature>
<dbReference type="OrthoDB" id="9806661at2"/>
<proteinExistence type="inferred from homology"/>
<keyword evidence="7 9" id="KW-0173">Coenzyme A biosynthesis</keyword>
<keyword evidence="6 9" id="KW-0460">Magnesium</keyword>
<name>A0A1R4J6Q3_9ACTN</name>
<dbReference type="PANTHER" id="PTHR21342:SF1">
    <property type="entry name" value="PHOSPHOPANTETHEINE ADENYLYLTRANSFERASE"/>
    <property type="match status" value="1"/>
</dbReference>
<dbReference type="STRING" id="1255658.FM114_05665"/>
<dbReference type="CDD" id="cd02163">
    <property type="entry name" value="PPAT"/>
    <property type="match status" value="1"/>
</dbReference>
<evidence type="ECO:0000256" key="4">
    <source>
        <dbReference type="ARBA" id="ARBA00022741"/>
    </source>
</evidence>
<feature type="binding site" evidence="9">
    <location>
        <begin position="102"/>
        <end position="104"/>
    </location>
    <ligand>
        <name>ATP</name>
        <dbReference type="ChEBI" id="CHEBI:30616"/>
    </ligand>
</feature>
<feature type="binding site" evidence="9">
    <location>
        <position position="30"/>
    </location>
    <ligand>
        <name>ATP</name>
        <dbReference type="ChEBI" id="CHEBI:30616"/>
    </ligand>
</feature>
<dbReference type="Proteomes" id="UP000188342">
    <property type="component" value="Unassembled WGS sequence"/>
</dbReference>
<feature type="binding site" evidence="9">
    <location>
        <begin position="136"/>
        <end position="142"/>
    </location>
    <ligand>
        <name>ATP</name>
        <dbReference type="ChEBI" id="CHEBI:30616"/>
    </ligand>
</feature>
<feature type="binding site" evidence="9">
    <location>
        <position position="22"/>
    </location>
    <ligand>
        <name>substrate</name>
    </ligand>
</feature>
<evidence type="ECO:0000256" key="7">
    <source>
        <dbReference type="ARBA" id="ARBA00022993"/>
    </source>
</evidence>
<evidence type="ECO:0000256" key="6">
    <source>
        <dbReference type="ARBA" id="ARBA00022842"/>
    </source>
</evidence>
<feature type="domain" description="Cytidyltransferase-like" evidence="10">
    <location>
        <begin position="18"/>
        <end position="146"/>
    </location>
</feature>
<evidence type="ECO:0000259" key="10">
    <source>
        <dbReference type="Pfam" id="PF01467"/>
    </source>
</evidence>
<dbReference type="PANTHER" id="PTHR21342">
    <property type="entry name" value="PHOSPHOPANTETHEINE ADENYLYLTRANSFERASE"/>
    <property type="match status" value="1"/>
</dbReference>
<feature type="site" description="Transition state stabilizer" evidence="9">
    <location>
        <position position="30"/>
    </location>
</feature>
<keyword evidence="2 9" id="KW-0808">Transferase</keyword>
<dbReference type="EC" id="2.7.7.3" evidence="9"/>
<feature type="binding site" evidence="9">
    <location>
        <position position="87"/>
    </location>
    <ligand>
        <name>substrate</name>
    </ligand>
</feature>
<comment type="function">
    <text evidence="9">Reversibly transfers an adenylyl group from ATP to 4'-phosphopantetheine, yielding dephospho-CoA (dPCoA) and pyrophosphate.</text>
</comment>
<evidence type="ECO:0000313" key="12">
    <source>
        <dbReference type="Proteomes" id="UP000188342"/>
    </source>
</evidence>
<dbReference type="InterPro" id="IPR001980">
    <property type="entry name" value="PPAT"/>
</dbReference>
<comment type="similarity">
    <text evidence="9">Belongs to the bacterial CoaD family.</text>
</comment>
<evidence type="ECO:0000256" key="9">
    <source>
        <dbReference type="HAMAP-Rule" id="MF_00151"/>
    </source>
</evidence>
<protein>
    <recommendedName>
        <fullName evidence="9">Phosphopantetheine adenylyltransferase</fullName>
        <ecNumber evidence="9">2.7.7.3</ecNumber>
    </recommendedName>
    <alternativeName>
        <fullName evidence="9">Dephospho-CoA pyrophosphorylase</fullName>
    </alternativeName>
    <alternativeName>
        <fullName evidence="9">Pantetheine-phosphate adenylyltransferase</fullName>
        <shortName evidence="9">PPAT</shortName>
    </alternativeName>
</protein>
<comment type="subcellular location">
    <subcellularLocation>
        <location evidence="9">Cytoplasm</location>
    </subcellularLocation>
</comment>
<dbReference type="GO" id="GO:0005737">
    <property type="term" value="C:cytoplasm"/>
    <property type="evidence" value="ECO:0007669"/>
    <property type="project" value="UniProtKB-SubCell"/>
</dbReference>
<dbReference type="Gene3D" id="3.40.50.620">
    <property type="entry name" value="HUPs"/>
    <property type="match status" value="1"/>
</dbReference>
<evidence type="ECO:0000256" key="2">
    <source>
        <dbReference type="ARBA" id="ARBA00022679"/>
    </source>
</evidence>
<keyword evidence="3 9" id="KW-0548">Nucleotidyltransferase</keyword>
<dbReference type="NCBIfam" id="TIGR01510">
    <property type="entry name" value="coaD_prev_kdtB"/>
    <property type="match status" value="1"/>
</dbReference>
<feature type="binding site" evidence="9">
    <location>
        <position position="112"/>
    </location>
    <ligand>
        <name>ATP</name>
        <dbReference type="ChEBI" id="CHEBI:30616"/>
    </ligand>
</feature>
<keyword evidence="12" id="KW-1185">Reference proteome</keyword>
<dbReference type="GO" id="GO:0004595">
    <property type="term" value="F:pantetheine-phosphate adenylyltransferase activity"/>
    <property type="evidence" value="ECO:0007669"/>
    <property type="project" value="UniProtKB-UniRule"/>
</dbReference>